<feature type="transmembrane region" description="Helical" evidence="1">
    <location>
        <begin position="153"/>
        <end position="172"/>
    </location>
</feature>
<evidence type="ECO:0000313" key="3">
    <source>
        <dbReference type="Proteomes" id="UP001501343"/>
    </source>
</evidence>
<dbReference type="Proteomes" id="UP001501343">
    <property type="component" value="Unassembled WGS sequence"/>
</dbReference>
<feature type="transmembrane region" description="Helical" evidence="1">
    <location>
        <begin position="192"/>
        <end position="212"/>
    </location>
</feature>
<protein>
    <recommendedName>
        <fullName evidence="4">VUT family protein</fullName>
    </recommendedName>
</protein>
<name>A0ABP5B0L2_9MICO</name>
<sequence length="231" mass="25100">MASILALPTDARVPLLLGIAVGSEGNGDTKHGRWDADPRAAVYQRGGTRLCPDMTAIRLEVASPSIPIRLGWWARLWFWVRRYGPAELGCLVTMLIASAWAAELTDSPALLAVAAIAGATVGFYGVLIVTVLREQLRLLPAGRGRVRRAITRTTALLFAEFGIAEILDTFFYRPLLMMAGVVVIGDAVWGLLAGKVVADILFYVISAVCFRVTERTGIRMPRPRRARVAAV</sequence>
<evidence type="ECO:0000313" key="2">
    <source>
        <dbReference type="EMBL" id="GAA1928130.1"/>
    </source>
</evidence>
<organism evidence="2 3">
    <name type="scientific">Microbacterium aoyamense</name>
    <dbReference type="NCBI Taxonomy" id="344166"/>
    <lineage>
        <taxon>Bacteria</taxon>
        <taxon>Bacillati</taxon>
        <taxon>Actinomycetota</taxon>
        <taxon>Actinomycetes</taxon>
        <taxon>Micrococcales</taxon>
        <taxon>Microbacteriaceae</taxon>
        <taxon>Microbacterium</taxon>
    </lineage>
</organism>
<keyword evidence="1" id="KW-1133">Transmembrane helix</keyword>
<gene>
    <name evidence="2" type="ORF">GCM10009775_20260</name>
</gene>
<keyword evidence="1" id="KW-0472">Membrane</keyword>
<feature type="transmembrane region" description="Helical" evidence="1">
    <location>
        <begin position="83"/>
        <end position="102"/>
    </location>
</feature>
<keyword evidence="1" id="KW-0812">Transmembrane</keyword>
<feature type="transmembrane region" description="Helical" evidence="1">
    <location>
        <begin position="108"/>
        <end position="132"/>
    </location>
</feature>
<comment type="caution">
    <text evidence="2">The sequence shown here is derived from an EMBL/GenBank/DDBJ whole genome shotgun (WGS) entry which is preliminary data.</text>
</comment>
<proteinExistence type="predicted"/>
<keyword evidence="3" id="KW-1185">Reference proteome</keyword>
<reference evidence="3" key="1">
    <citation type="journal article" date="2019" name="Int. J. Syst. Evol. Microbiol.">
        <title>The Global Catalogue of Microorganisms (GCM) 10K type strain sequencing project: providing services to taxonomists for standard genome sequencing and annotation.</title>
        <authorList>
            <consortium name="The Broad Institute Genomics Platform"/>
            <consortium name="The Broad Institute Genome Sequencing Center for Infectious Disease"/>
            <person name="Wu L."/>
            <person name="Ma J."/>
        </authorList>
    </citation>
    <scope>NUCLEOTIDE SEQUENCE [LARGE SCALE GENOMIC DNA]</scope>
    <source>
        <strain evidence="3">JCM 14900</strain>
    </source>
</reference>
<evidence type="ECO:0008006" key="4">
    <source>
        <dbReference type="Google" id="ProtNLM"/>
    </source>
</evidence>
<evidence type="ECO:0000256" key="1">
    <source>
        <dbReference type="SAM" id="Phobius"/>
    </source>
</evidence>
<accession>A0ABP5B0L2</accession>
<dbReference type="EMBL" id="BAAAOF010000004">
    <property type="protein sequence ID" value="GAA1928130.1"/>
    <property type="molecule type" value="Genomic_DNA"/>
</dbReference>